<feature type="non-terminal residue" evidence="1">
    <location>
        <position position="116"/>
    </location>
</feature>
<dbReference type="Proteomes" id="UP000055048">
    <property type="component" value="Unassembled WGS sequence"/>
</dbReference>
<dbReference type="OrthoDB" id="5941053at2759"/>
<name>A0A0V0T6L5_9BILA</name>
<accession>A0A0V0T6L5</accession>
<sequence>MNCKCQKIGLLKTKIYCTRMHRQITNFKINLFHKHGILFNQNLQNSLIYPYVKLAIKRIQNFKKMFFIQNAKTAKSIAQEISKFLKILFFSKNNEKIRKQQSALHHVALLRISRNI</sequence>
<dbReference type="EMBL" id="JYDJ01000527">
    <property type="protein sequence ID" value="KRX34697.1"/>
    <property type="molecule type" value="Genomic_DNA"/>
</dbReference>
<proteinExistence type="predicted"/>
<keyword evidence="2" id="KW-1185">Reference proteome</keyword>
<reference evidence="1 2" key="1">
    <citation type="submission" date="2015-01" db="EMBL/GenBank/DDBJ databases">
        <title>Evolution of Trichinella species and genotypes.</title>
        <authorList>
            <person name="Korhonen P.K."/>
            <person name="Edoardo P."/>
            <person name="Giuseppe L.R."/>
            <person name="Gasser R.B."/>
        </authorList>
    </citation>
    <scope>NUCLEOTIDE SEQUENCE [LARGE SCALE GENOMIC DNA]</scope>
    <source>
        <strain evidence="1">ISS417</strain>
    </source>
</reference>
<gene>
    <name evidence="1" type="ORF">T05_11466</name>
</gene>
<protein>
    <submittedName>
        <fullName evidence="1">Uncharacterized protein</fullName>
    </submittedName>
</protein>
<organism evidence="1 2">
    <name type="scientific">Trichinella murrelli</name>
    <dbReference type="NCBI Taxonomy" id="144512"/>
    <lineage>
        <taxon>Eukaryota</taxon>
        <taxon>Metazoa</taxon>
        <taxon>Ecdysozoa</taxon>
        <taxon>Nematoda</taxon>
        <taxon>Enoplea</taxon>
        <taxon>Dorylaimia</taxon>
        <taxon>Trichinellida</taxon>
        <taxon>Trichinellidae</taxon>
        <taxon>Trichinella</taxon>
    </lineage>
</organism>
<evidence type="ECO:0000313" key="1">
    <source>
        <dbReference type="EMBL" id="KRX34697.1"/>
    </source>
</evidence>
<comment type="caution">
    <text evidence="1">The sequence shown here is derived from an EMBL/GenBank/DDBJ whole genome shotgun (WGS) entry which is preliminary data.</text>
</comment>
<dbReference type="AlphaFoldDB" id="A0A0V0T6L5"/>
<evidence type="ECO:0000313" key="2">
    <source>
        <dbReference type="Proteomes" id="UP000055048"/>
    </source>
</evidence>